<keyword evidence="7 9" id="KW-0238">DNA-binding</keyword>
<evidence type="ECO:0000313" key="11">
    <source>
        <dbReference type="Proteomes" id="UP000009315"/>
    </source>
</evidence>
<keyword evidence="3 9" id="KW-0255">Endonuclease</keyword>
<keyword evidence="8 9" id="KW-0464">Manganese</keyword>
<dbReference type="InterPro" id="IPR019858">
    <property type="entry name" value="CRISPR-assoc_Cas1_HMARI/TNEAP"/>
</dbReference>
<sequence length="346" mass="40898">MRLRGILLVIDIRVMVVKKTLYIFSNGELHRKDNTLYFETENGRRFIPVEDTGEIMIFGEVQFNKKFLEFLSQKEIILHYFSHHGYYMGTFYPREHLNSGYMILRQTEHYLNKQMRLTIAREFVRGAGKNICQVLKYYHRRDKNVGEPLNAVEKLITTLDDCGDTSALMAIEGNIRDHYYRAFDAIIGDTDFAFQERTRRPPKNYLNTLISFGNSLMYSICLSEIYKTHLDPRIGYLHATNFRRFTLNLDISEIFKPIIIDRLIFSLLGKKMVTKNDFDRGTEGISLKEKAKKCFVEELDNKLKTTINHREIGHSVSYRRLIRLELYKLEKHLMGEKSYTPFIARW</sequence>
<dbReference type="HAMAP" id="MF_01470">
    <property type="entry name" value="Cas1"/>
    <property type="match status" value="1"/>
</dbReference>
<evidence type="ECO:0000256" key="2">
    <source>
        <dbReference type="ARBA" id="ARBA00022723"/>
    </source>
</evidence>
<dbReference type="Proteomes" id="UP000009315">
    <property type="component" value="Unassembled WGS sequence"/>
</dbReference>
<dbReference type="CDD" id="cd09722">
    <property type="entry name" value="Cas1_I-B"/>
    <property type="match status" value="1"/>
</dbReference>
<feature type="binding site" evidence="9">
    <location>
        <position position="253"/>
    </location>
    <ligand>
        <name>Mn(2+)</name>
        <dbReference type="ChEBI" id="CHEBI:29035"/>
    </ligand>
</feature>
<dbReference type="InterPro" id="IPR042211">
    <property type="entry name" value="CRISPR-assoc_Cas1_N"/>
</dbReference>
<dbReference type="EC" id="3.1.-.-" evidence="9"/>
<dbReference type="NCBIfam" id="TIGR03641">
    <property type="entry name" value="cas1_HMARI"/>
    <property type="match status" value="1"/>
</dbReference>
<comment type="function">
    <text evidence="9">CRISPR (clustered regularly interspaced short palindromic repeat), is an adaptive immune system that provides protection against mobile genetic elements (viruses, transposable elements and conjugative plasmids). CRISPR clusters contain spacers, sequences complementary to antecedent mobile elements, and target invading nucleic acids. CRISPR clusters are transcribed and processed into CRISPR RNA (crRNA). Acts as a dsDNA endonuclease. Involved in the integration of spacer DNA into the CRISPR cassette.</text>
</comment>
<dbReference type="GO" id="GO:0043571">
    <property type="term" value="P:maintenance of CRISPR repeat elements"/>
    <property type="evidence" value="ECO:0007669"/>
    <property type="project" value="UniProtKB-UniRule"/>
</dbReference>
<evidence type="ECO:0000256" key="3">
    <source>
        <dbReference type="ARBA" id="ARBA00022759"/>
    </source>
</evidence>
<feature type="binding site" evidence="9">
    <location>
        <position position="238"/>
    </location>
    <ligand>
        <name>Mn(2+)</name>
        <dbReference type="ChEBI" id="CHEBI:29035"/>
    </ligand>
</feature>
<dbReference type="eggNOG" id="COG1518">
    <property type="taxonomic scope" value="Bacteria"/>
</dbReference>
<dbReference type="InterPro" id="IPR042206">
    <property type="entry name" value="CRISPR-assoc_Cas1_C"/>
</dbReference>
<comment type="caution">
    <text evidence="10">The sequence shown here is derived from an EMBL/GenBank/DDBJ whole genome shotgun (WGS) entry which is preliminary data.</text>
</comment>
<evidence type="ECO:0000256" key="6">
    <source>
        <dbReference type="ARBA" id="ARBA00023118"/>
    </source>
</evidence>
<comment type="similarity">
    <text evidence="9">Belongs to the CRISPR-associated endonuclease Cas1 family.</text>
</comment>
<keyword evidence="11" id="KW-1185">Reference proteome</keyword>
<evidence type="ECO:0000313" key="10">
    <source>
        <dbReference type="EMBL" id="CCO07750.1"/>
    </source>
</evidence>
<dbReference type="PANTHER" id="PTHR43219">
    <property type="entry name" value="CRISPR-ASSOCIATED ENDONUCLEASE CAS1"/>
    <property type="match status" value="1"/>
</dbReference>
<keyword evidence="2 9" id="KW-0479">Metal-binding</keyword>
<keyword evidence="5 9" id="KW-0460">Magnesium</keyword>
<dbReference type="GO" id="GO:0003677">
    <property type="term" value="F:DNA binding"/>
    <property type="evidence" value="ECO:0007669"/>
    <property type="project" value="UniProtKB-KW"/>
</dbReference>
<reference evidence="10 11" key="1">
    <citation type="journal article" date="2013" name="Genome Announc.">
        <title>Genome Sequence of the Sulfate-Reducing Bacterium Desulfotomaculum hydrothermale Lam5(T).</title>
        <authorList>
            <person name="Amin O."/>
            <person name="Fardeau M.L."/>
            <person name="Valette O."/>
            <person name="Hirschler-Rea A."/>
            <person name="Barbe V."/>
            <person name="Medigue C."/>
            <person name="Vacherie B."/>
            <person name="Ollivier B."/>
            <person name="Bertin P.N."/>
            <person name="Dolla A."/>
        </authorList>
    </citation>
    <scope>NUCLEOTIDE SEQUENCE [LARGE SCALE GENOMIC DNA]</scope>
    <source>
        <strain evidence="11">Lam5 / DSM 18033</strain>
    </source>
</reference>
<keyword evidence="1 9" id="KW-0540">Nuclease</keyword>
<dbReference type="Gene3D" id="1.20.120.920">
    <property type="entry name" value="CRISPR-associated endonuclease Cas1, C-terminal domain"/>
    <property type="match status" value="1"/>
</dbReference>
<dbReference type="Pfam" id="PF01867">
    <property type="entry name" value="Cas_Cas1"/>
    <property type="match status" value="1"/>
</dbReference>
<evidence type="ECO:0000256" key="8">
    <source>
        <dbReference type="ARBA" id="ARBA00023211"/>
    </source>
</evidence>
<dbReference type="InterPro" id="IPR002729">
    <property type="entry name" value="CRISPR-assoc_Cas1"/>
</dbReference>
<evidence type="ECO:0000256" key="1">
    <source>
        <dbReference type="ARBA" id="ARBA00022722"/>
    </source>
</evidence>
<accession>K8DYD6</accession>
<dbReference type="Gene3D" id="3.100.10.20">
    <property type="entry name" value="CRISPR-associated endonuclease Cas1, N-terminal domain"/>
    <property type="match status" value="1"/>
</dbReference>
<evidence type="ECO:0000256" key="9">
    <source>
        <dbReference type="HAMAP-Rule" id="MF_01470"/>
    </source>
</evidence>
<proteinExistence type="inferred from homology"/>
<dbReference type="STRING" id="1121428.DESHY_140004"/>
<dbReference type="NCBIfam" id="TIGR00287">
    <property type="entry name" value="cas1"/>
    <property type="match status" value="1"/>
</dbReference>
<evidence type="ECO:0000256" key="5">
    <source>
        <dbReference type="ARBA" id="ARBA00022842"/>
    </source>
</evidence>
<gene>
    <name evidence="9" type="primary">cas1</name>
    <name evidence="10" type="ORF">DESHY_140004</name>
</gene>
<dbReference type="PANTHER" id="PTHR43219:SF1">
    <property type="entry name" value="CRISPR-ASSOCIATED ENDONUCLEASE CAS1"/>
    <property type="match status" value="1"/>
</dbReference>
<keyword evidence="6 9" id="KW-0051">Antiviral defense</keyword>
<dbReference type="EMBL" id="CAOS01000006">
    <property type="protein sequence ID" value="CCO07750.1"/>
    <property type="molecule type" value="Genomic_DNA"/>
</dbReference>
<organism evidence="10 11">
    <name type="scientific">Desulforamulus hydrothermalis Lam5 = DSM 18033</name>
    <dbReference type="NCBI Taxonomy" id="1121428"/>
    <lineage>
        <taxon>Bacteria</taxon>
        <taxon>Bacillati</taxon>
        <taxon>Bacillota</taxon>
        <taxon>Clostridia</taxon>
        <taxon>Eubacteriales</taxon>
        <taxon>Peptococcaceae</taxon>
        <taxon>Desulforamulus</taxon>
    </lineage>
</organism>
<evidence type="ECO:0000256" key="7">
    <source>
        <dbReference type="ARBA" id="ARBA00023125"/>
    </source>
</evidence>
<protein>
    <recommendedName>
        <fullName evidence="9">CRISPR-associated endonuclease Cas1</fullName>
        <ecNumber evidence="9">3.1.-.-</ecNumber>
    </recommendedName>
</protein>
<dbReference type="GO" id="GO:0004520">
    <property type="term" value="F:DNA endonuclease activity"/>
    <property type="evidence" value="ECO:0007669"/>
    <property type="project" value="InterPro"/>
</dbReference>
<evidence type="ECO:0000256" key="4">
    <source>
        <dbReference type="ARBA" id="ARBA00022801"/>
    </source>
</evidence>
<dbReference type="GO" id="GO:0016787">
    <property type="term" value="F:hydrolase activity"/>
    <property type="evidence" value="ECO:0007669"/>
    <property type="project" value="UniProtKB-KW"/>
</dbReference>
<feature type="binding site" evidence="9">
    <location>
        <position position="172"/>
    </location>
    <ligand>
        <name>Mn(2+)</name>
        <dbReference type="ChEBI" id="CHEBI:29035"/>
    </ligand>
</feature>
<name>K8DYD6_9FIRM</name>
<dbReference type="GO" id="GO:0046872">
    <property type="term" value="F:metal ion binding"/>
    <property type="evidence" value="ECO:0007669"/>
    <property type="project" value="UniProtKB-UniRule"/>
</dbReference>
<dbReference type="AlphaFoldDB" id="K8DYD6"/>
<keyword evidence="4 9" id="KW-0378">Hydrolase</keyword>
<comment type="cofactor">
    <cofactor evidence="9">
        <name>Mg(2+)</name>
        <dbReference type="ChEBI" id="CHEBI:18420"/>
    </cofactor>
    <cofactor evidence="9">
        <name>Mn(2+)</name>
        <dbReference type="ChEBI" id="CHEBI:29035"/>
    </cofactor>
</comment>
<comment type="subunit">
    <text evidence="9">Homodimer, forms a heterotetramer with a Cas2 homodimer.</text>
</comment>
<dbReference type="GO" id="GO:0051607">
    <property type="term" value="P:defense response to virus"/>
    <property type="evidence" value="ECO:0007669"/>
    <property type="project" value="UniProtKB-UniRule"/>
</dbReference>